<keyword evidence="2" id="KW-0378">Hydrolase</keyword>
<dbReference type="EMBL" id="PNHF01000034">
    <property type="protein sequence ID" value="PMC61308.1"/>
    <property type="molecule type" value="Genomic_DNA"/>
</dbReference>
<evidence type="ECO:0000313" key="5">
    <source>
        <dbReference type="Proteomes" id="UP000235363"/>
    </source>
</evidence>
<gene>
    <name evidence="4" type="ORF">CJ204_11750</name>
</gene>
<proteinExistence type="inferred from homology"/>
<evidence type="ECO:0000313" key="4">
    <source>
        <dbReference type="EMBL" id="PMC61308.1"/>
    </source>
</evidence>
<comment type="similarity">
    <text evidence="1">Belongs to the thioesterase PaaI family.</text>
</comment>
<dbReference type="Proteomes" id="UP000235363">
    <property type="component" value="Unassembled WGS sequence"/>
</dbReference>
<dbReference type="CDD" id="cd03443">
    <property type="entry name" value="PaaI_thioesterase"/>
    <property type="match status" value="1"/>
</dbReference>
<name>A0A2N6SW64_9CORY</name>
<evidence type="ECO:0000259" key="3">
    <source>
        <dbReference type="Pfam" id="PF03061"/>
    </source>
</evidence>
<dbReference type="InterPro" id="IPR006683">
    <property type="entry name" value="Thioestr_dom"/>
</dbReference>
<comment type="caution">
    <text evidence="4">The sequence shown here is derived from an EMBL/GenBank/DDBJ whole genome shotgun (WGS) entry which is preliminary data.</text>
</comment>
<dbReference type="Pfam" id="PF03061">
    <property type="entry name" value="4HBT"/>
    <property type="match status" value="1"/>
</dbReference>
<evidence type="ECO:0000256" key="1">
    <source>
        <dbReference type="ARBA" id="ARBA00008324"/>
    </source>
</evidence>
<sequence>MPPPTKEVPAMPMSQNQFSVYARLLNAAGERVLTDEEIVELNTLMEGDIEASGLDAHLGTSYVAVGPRMMSMRLEIGPEHLQPWGVANGGVYSAVGESCGSIAGFIAAGADRPVVGVNNSTDFYRSAKTGDVMVSTATPVHLGRTSQVWEIRHVREADGKLLSRTNLRLAVLPAGQNPGE</sequence>
<reference evidence="4 5" key="1">
    <citation type="submission" date="2017-09" db="EMBL/GenBank/DDBJ databases">
        <title>Bacterial strain isolated from the female urinary microbiota.</title>
        <authorList>
            <person name="Thomas-White K."/>
            <person name="Kumar N."/>
            <person name="Forster S."/>
            <person name="Putonti C."/>
            <person name="Lawley T."/>
            <person name="Wolfe A.J."/>
        </authorList>
    </citation>
    <scope>NUCLEOTIDE SEQUENCE [LARGE SCALE GENOMIC DNA]</scope>
    <source>
        <strain evidence="4 5">UMB0908</strain>
    </source>
</reference>
<dbReference type="AlphaFoldDB" id="A0A2N6SW64"/>
<dbReference type="SUPFAM" id="SSF54637">
    <property type="entry name" value="Thioesterase/thiol ester dehydrase-isomerase"/>
    <property type="match status" value="1"/>
</dbReference>
<feature type="domain" description="Thioesterase" evidence="3">
    <location>
        <begin position="85"/>
        <end position="159"/>
    </location>
</feature>
<accession>A0A2N6SW64</accession>
<organism evidence="4 5">
    <name type="scientific">Corynebacterium xerosis</name>
    <dbReference type="NCBI Taxonomy" id="1725"/>
    <lineage>
        <taxon>Bacteria</taxon>
        <taxon>Bacillati</taxon>
        <taxon>Actinomycetota</taxon>
        <taxon>Actinomycetes</taxon>
        <taxon>Mycobacteriales</taxon>
        <taxon>Corynebacteriaceae</taxon>
        <taxon>Corynebacterium</taxon>
    </lineage>
</organism>
<evidence type="ECO:0000256" key="2">
    <source>
        <dbReference type="ARBA" id="ARBA00022801"/>
    </source>
</evidence>
<dbReference type="GO" id="GO:0061522">
    <property type="term" value="F:1,4-dihydroxy-2-naphthoyl-CoA thioesterase activity"/>
    <property type="evidence" value="ECO:0007669"/>
    <property type="project" value="TreeGrafter"/>
</dbReference>
<dbReference type="PANTHER" id="PTHR43240">
    <property type="entry name" value="1,4-DIHYDROXY-2-NAPHTHOYL-COA THIOESTERASE 1"/>
    <property type="match status" value="1"/>
</dbReference>
<dbReference type="STRING" id="1725.WU86_02235"/>
<dbReference type="Gene3D" id="3.10.129.10">
    <property type="entry name" value="Hotdog Thioesterase"/>
    <property type="match status" value="1"/>
</dbReference>
<dbReference type="GO" id="GO:0005829">
    <property type="term" value="C:cytosol"/>
    <property type="evidence" value="ECO:0007669"/>
    <property type="project" value="TreeGrafter"/>
</dbReference>
<dbReference type="NCBIfam" id="TIGR00369">
    <property type="entry name" value="unchar_dom_1"/>
    <property type="match status" value="1"/>
</dbReference>
<protein>
    <submittedName>
        <fullName evidence="4">PaaI family thioesterase</fullName>
    </submittedName>
</protein>
<dbReference type="PANTHER" id="PTHR43240:SF5">
    <property type="entry name" value="1,4-DIHYDROXY-2-NAPHTHOYL-COA THIOESTERASE 1"/>
    <property type="match status" value="1"/>
</dbReference>
<dbReference type="InterPro" id="IPR003736">
    <property type="entry name" value="PAAI_dom"/>
</dbReference>
<dbReference type="InterPro" id="IPR029069">
    <property type="entry name" value="HotDog_dom_sf"/>
</dbReference>